<feature type="region of interest" description="Disordered" evidence="1">
    <location>
        <begin position="1"/>
        <end position="24"/>
    </location>
</feature>
<organism evidence="2 3">
    <name type="scientific">Catenuloplanes niger</name>
    <dbReference type="NCBI Taxonomy" id="587534"/>
    <lineage>
        <taxon>Bacteria</taxon>
        <taxon>Bacillati</taxon>
        <taxon>Actinomycetota</taxon>
        <taxon>Actinomycetes</taxon>
        <taxon>Micromonosporales</taxon>
        <taxon>Micromonosporaceae</taxon>
        <taxon>Catenuloplanes</taxon>
    </lineage>
</organism>
<protein>
    <submittedName>
        <fullName evidence="2">Uncharacterized protein</fullName>
    </submittedName>
</protein>
<keyword evidence="3" id="KW-1185">Reference proteome</keyword>
<gene>
    <name evidence="2" type="ORF">J2S44_008171</name>
</gene>
<name>A0AAE3ZZY6_9ACTN</name>
<evidence type="ECO:0000313" key="2">
    <source>
        <dbReference type="EMBL" id="MDR7327921.1"/>
    </source>
</evidence>
<dbReference type="Pfam" id="PF13376">
    <property type="entry name" value="OmdA"/>
    <property type="match status" value="1"/>
</dbReference>
<dbReference type="RefSeq" id="WP_310428666.1">
    <property type="nucleotide sequence ID" value="NZ_JAVDYC010000001.1"/>
</dbReference>
<evidence type="ECO:0000256" key="1">
    <source>
        <dbReference type="SAM" id="MobiDB-lite"/>
    </source>
</evidence>
<comment type="caution">
    <text evidence="2">The sequence shown here is derived from an EMBL/GenBank/DDBJ whole genome shotgun (WGS) entry which is preliminary data.</text>
</comment>
<dbReference type="Proteomes" id="UP001183629">
    <property type="component" value="Unassembled WGS sequence"/>
</dbReference>
<dbReference type="EMBL" id="JAVDYC010000001">
    <property type="protein sequence ID" value="MDR7327921.1"/>
    <property type="molecule type" value="Genomic_DNA"/>
</dbReference>
<evidence type="ECO:0000313" key="3">
    <source>
        <dbReference type="Proteomes" id="UP001183629"/>
    </source>
</evidence>
<feature type="compositionally biased region" description="Low complexity" evidence="1">
    <location>
        <begin position="1"/>
        <end position="15"/>
    </location>
</feature>
<dbReference type="AlphaFoldDB" id="A0AAE3ZZY6"/>
<proteinExistence type="predicted"/>
<reference evidence="2 3" key="1">
    <citation type="submission" date="2023-07" db="EMBL/GenBank/DDBJ databases">
        <title>Sequencing the genomes of 1000 actinobacteria strains.</title>
        <authorList>
            <person name="Klenk H.-P."/>
        </authorList>
    </citation>
    <scope>NUCLEOTIDE SEQUENCE [LARGE SCALE GENOMIC DNA]</scope>
    <source>
        <strain evidence="2 3">DSM 44711</strain>
    </source>
</reference>
<sequence length="98" mass="10683">MNGWTTTYGPARRPGTGTGTSWRAGCDRPIRTTCRWPADVRAALAAGGRDAGFARCRPAERRRLLQPIEDAVHALTRRRRIEALVRALPADAGCEDPG</sequence>
<accession>A0AAE3ZZY6</accession>